<dbReference type="PANTHER" id="PTHR13812">
    <property type="entry name" value="KETIMINE REDUCTASE MU-CRYSTALLIN"/>
    <property type="match status" value="1"/>
</dbReference>
<proteinExistence type="predicted"/>
<reference evidence="2" key="1">
    <citation type="submission" date="2016-02" db="EMBL/GenBank/DDBJ databases">
        <authorList>
            <person name="Kaur G."/>
            <person name="Nair G.R."/>
            <person name="Mayilraj S."/>
        </authorList>
    </citation>
    <scope>NUCLEOTIDE SEQUENCE [LARGE SCALE GENOMIC DNA]</scope>
    <source>
        <strain evidence="2">GA-15</strain>
    </source>
</reference>
<dbReference type="InterPro" id="IPR036291">
    <property type="entry name" value="NAD(P)-bd_dom_sf"/>
</dbReference>
<dbReference type="RefSeq" id="WP_066840412.1">
    <property type="nucleotide sequence ID" value="NZ_CANSTI010000138.1"/>
</dbReference>
<dbReference type="Gene3D" id="3.40.50.720">
    <property type="entry name" value="NAD(P)-binding Rossmann-like Domain"/>
    <property type="match status" value="1"/>
</dbReference>
<sequence>MTLIHIDSHQVEKTLSPKQAVLALREYLQQGFDPSTDLERSRAEITNGDFLLMPSNSPTGFGIKLISIPGKTADPSIPSVNGIYVLFDGSTLQPTATIDGVALTNLRTPAVSLAGVSHLLTTSSQPLDVVIVGVGAQGRAHARTVESVCEGIRDTKITFISRTQPADLDNWLQAGSDPAHEAICNAELIITTTTSPQPVIDDAEVRNDAVVVAVGSHSPDARELPGALLARAQVIMEEEAAAFREAGDIIQAVNEGNLDKESLVSFADVVRGEVELHRSAPVVFKFTGMPWEDLVLAEAIAARI</sequence>
<accession>A0A177IB91</accession>
<dbReference type="Proteomes" id="UP000076947">
    <property type="component" value="Unassembled WGS sequence"/>
</dbReference>
<dbReference type="InterPro" id="IPR023401">
    <property type="entry name" value="ODC_N"/>
</dbReference>
<comment type="caution">
    <text evidence="1">The sequence shown here is derived from an EMBL/GenBank/DDBJ whole genome shotgun (WGS) entry which is preliminary data.</text>
</comment>
<dbReference type="OrthoDB" id="4311033at2"/>
<evidence type="ECO:0000313" key="1">
    <source>
        <dbReference type="EMBL" id="OAH26098.1"/>
    </source>
</evidence>
<keyword evidence="2" id="KW-1185">Reference proteome</keyword>
<dbReference type="STRING" id="1705.CA21670_02755"/>
<protein>
    <submittedName>
        <fullName evidence="1">Ornithine cyclodeaminase</fullName>
    </submittedName>
</protein>
<dbReference type="SUPFAM" id="SSF51735">
    <property type="entry name" value="NAD(P)-binding Rossmann-fold domains"/>
    <property type="match status" value="1"/>
</dbReference>
<name>A0A177IB91_9CORY</name>
<dbReference type="PIRSF" id="PIRSF001439">
    <property type="entry name" value="CryM"/>
    <property type="match status" value="1"/>
</dbReference>
<dbReference type="EMBL" id="LSTQ01000024">
    <property type="protein sequence ID" value="OAH26098.1"/>
    <property type="molecule type" value="Genomic_DNA"/>
</dbReference>
<gene>
    <name evidence="1" type="ORF">AYJ05_01245</name>
</gene>
<dbReference type="InterPro" id="IPR003462">
    <property type="entry name" value="ODC_Mu_crystall"/>
</dbReference>
<dbReference type="Gene3D" id="3.30.1780.10">
    <property type="entry name" value="ornithine cyclodeaminase, domain 1"/>
    <property type="match status" value="1"/>
</dbReference>
<evidence type="ECO:0000313" key="2">
    <source>
        <dbReference type="Proteomes" id="UP000076947"/>
    </source>
</evidence>
<dbReference type="AlphaFoldDB" id="A0A177IB91"/>
<dbReference type="Pfam" id="PF02423">
    <property type="entry name" value="OCD_Mu_crystall"/>
    <property type="match status" value="1"/>
</dbReference>
<dbReference type="PANTHER" id="PTHR13812:SF19">
    <property type="entry name" value="KETIMINE REDUCTASE MU-CRYSTALLIN"/>
    <property type="match status" value="1"/>
</dbReference>
<dbReference type="GO" id="GO:0005737">
    <property type="term" value="C:cytoplasm"/>
    <property type="evidence" value="ECO:0007669"/>
    <property type="project" value="TreeGrafter"/>
</dbReference>
<organism evidence="1 2">
    <name type="scientific">Corynebacterium stationis</name>
    <dbReference type="NCBI Taxonomy" id="1705"/>
    <lineage>
        <taxon>Bacteria</taxon>
        <taxon>Bacillati</taxon>
        <taxon>Actinomycetota</taxon>
        <taxon>Actinomycetes</taxon>
        <taxon>Mycobacteriales</taxon>
        <taxon>Corynebacteriaceae</taxon>
        <taxon>Corynebacterium</taxon>
    </lineage>
</organism>